<dbReference type="InterPro" id="IPR001024">
    <property type="entry name" value="PLAT/LH2_dom"/>
</dbReference>
<feature type="transmembrane region" description="Helical" evidence="2">
    <location>
        <begin position="1168"/>
        <end position="1185"/>
    </location>
</feature>
<feature type="transmembrane region" description="Helical" evidence="2">
    <location>
        <begin position="733"/>
        <end position="751"/>
    </location>
</feature>
<organism evidence="4 5">
    <name type="scientific">Adineta steineri</name>
    <dbReference type="NCBI Taxonomy" id="433720"/>
    <lineage>
        <taxon>Eukaryota</taxon>
        <taxon>Metazoa</taxon>
        <taxon>Spiralia</taxon>
        <taxon>Gnathifera</taxon>
        <taxon>Rotifera</taxon>
        <taxon>Eurotatoria</taxon>
        <taxon>Bdelloidea</taxon>
        <taxon>Adinetida</taxon>
        <taxon>Adinetidae</taxon>
        <taxon>Adineta</taxon>
    </lineage>
</organism>
<gene>
    <name evidence="4" type="ORF">KXQ929_LOCUS38046</name>
</gene>
<comment type="caution">
    <text evidence="4">The sequence shown here is derived from an EMBL/GenBank/DDBJ whole genome shotgun (WGS) entry which is preliminary data.</text>
</comment>
<feature type="transmembrane region" description="Helical" evidence="2">
    <location>
        <begin position="968"/>
        <end position="989"/>
    </location>
</feature>
<dbReference type="GO" id="GO:0005262">
    <property type="term" value="F:calcium channel activity"/>
    <property type="evidence" value="ECO:0007669"/>
    <property type="project" value="TreeGrafter"/>
</dbReference>
<dbReference type="PANTHER" id="PTHR10877">
    <property type="entry name" value="POLYCYSTIN FAMILY MEMBER"/>
    <property type="match status" value="1"/>
</dbReference>
<dbReference type="InterPro" id="IPR036392">
    <property type="entry name" value="PLAT/LH2_dom_sf"/>
</dbReference>
<feature type="non-terminal residue" evidence="4">
    <location>
        <position position="1"/>
    </location>
</feature>
<dbReference type="Pfam" id="PF01477">
    <property type="entry name" value="PLAT"/>
    <property type="match status" value="1"/>
</dbReference>
<evidence type="ECO:0000313" key="5">
    <source>
        <dbReference type="Proteomes" id="UP000663868"/>
    </source>
</evidence>
<keyword evidence="2" id="KW-0472">Membrane</keyword>
<dbReference type="SUPFAM" id="SSF49723">
    <property type="entry name" value="Lipase/lipooxygenase domain (PLAT/LH2 domain)"/>
    <property type="match status" value="1"/>
</dbReference>
<feature type="transmembrane region" description="Helical" evidence="2">
    <location>
        <begin position="918"/>
        <end position="939"/>
    </location>
</feature>
<dbReference type="GO" id="GO:0050982">
    <property type="term" value="P:detection of mechanical stimulus"/>
    <property type="evidence" value="ECO:0007669"/>
    <property type="project" value="TreeGrafter"/>
</dbReference>
<dbReference type="PANTHER" id="PTHR10877:SF194">
    <property type="entry name" value="LOCATION OF VULVA DEFECTIVE 1"/>
    <property type="match status" value="1"/>
</dbReference>
<evidence type="ECO:0000313" key="4">
    <source>
        <dbReference type="EMBL" id="CAF4165095.1"/>
    </source>
</evidence>
<feature type="non-terminal residue" evidence="4">
    <location>
        <position position="1191"/>
    </location>
</feature>
<dbReference type="InterPro" id="IPR051223">
    <property type="entry name" value="Polycystin"/>
</dbReference>
<feature type="transmembrane region" description="Helical" evidence="2">
    <location>
        <begin position="1064"/>
        <end position="1095"/>
    </location>
</feature>
<protein>
    <recommendedName>
        <fullName evidence="3">PLAT domain-containing protein</fullName>
    </recommendedName>
</protein>
<comment type="caution">
    <text evidence="1">Lacks conserved residue(s) required for the propagation of feature annotation.</text>
</comment>
<evidence type="ECO:0000256" key="1">
    <source>
        <dbReference type="PROSITE-ProRule" id="PRU00152"/>
    </source>
</evidence>
<evidence type="ECO:0000256" key="2">
    <source>
        <dbReference type="SAM" id="Phobius"/>
    </source>
</evidence>
<dbReference type="EMBL" id="CAJOBB010006582">
    <property type="protein sequence ID" value="CAF4165095.1"/>
    <property type="molecule type" value="Genomic_DNA"/>
</dbReference>
<dbReference type="SMART" id="SM00308">
    <property type="entry name" value="LH2"/>
    <property type="match status" value="1"/>
</dbReference>
<dbReference type="PROSITE" id="PS50095">
    <property type="entry name" value="PLAT"/>
    <property type="match status" value="1"/>
</dbReference>
<dbReference type="Gene3D" id="2.60.60.20">
    <property type="entry name" value="PLAT/LH2 domain"/>
    <property type="match status" value="1"/>
</dbReference>
<dbReference type="GO" id="GO:0016020">
    <property type="term" value="C:membrane"/>
    <property type="evidence" value="ECO:0007669"/>
    <property type="project" value="TreeGrafter"/>
</dbReference>
<feature type="domain" description="PLAT" evidence="3">
    <location>
        <begin position="760"/>
        <end position="875"/>
    </location>
</feature>
<keyword evidence="2" id="KW-0812">Transmembrane</keyword>
<dbReference type="AlphaFoldDB" id="A0A819Z956"/>
<proteinExistence type="predicted"/>
<feature type="transmembrane region" description="Helical" evidence="2">
    <location>
        <begin position="1027"/>
        <end position="1052"/>
    </location>
</feature>
<evidence type="ECO:0000259" key="3">
    <source>
        <dbReference type="PROSITE" id="PS50095"/>
    </source>
</evidence>
<reference evidence="4" key="1">
    <citation type="submission" date="2021-02" db="EMBL/GenBank/DDBJ databases">
        <authorList>
            <person name="Nowell W R."/>
        </authorList>
    </citation>
    <scope>NUCLEOTIDE SEQUENCE</scope>
</reference>
<keyword evidence="2" id="KW-1133">Transmembrane helix</keyword>
<sequence>TATNQLFLSNPQINLWQFEVVYSFLQETSSSSLNIVLTKSPSNGSCSINPLNGTTNSLFDVLCSNWFDDNDIKDYSVYVWKNDLAEKMIVAYSTISSFQVRLPPGDDQTSLLHLFVHIRNQFDCVTEFNLSSVTVMPDLVGLTDFINNIQNLSSELIRNPITQLLGSQNQNVVGQLIISLSQQLNKMNNENIDTTILNGIPATSISVSTLGSQTSQVSSIPLNESVLIEYNKQLNSYANSREYLMTFITKLAITTSNSIKLQATALAQITETTNQLTRTALMIASDRCYQLAVALHPMSTGIPYEDVQLSATQLIQCAANVLTAVNGPLQQRTTILDLDYSRATTFPADYDTDLESEWSNLNLFADGNDFSWETVERNRNVYYQKQLANQIINQMNEIIALLSSSLNIHLNIGQQSIIDTSQVFMSLESKSTESLSNKLLQQMVNAQIQLPENLNLDLINNSKISIRTMVTPLAPFGNTTLQSNTNFSTCVSFSILGQNENEISIQTDLNRFIEIIIPRDSNLIIPSMILQNVTSMNSSPHSQLFNFKYLNITSTLPISVHLEIQPLNSSLAYLFIYKFDQVPQLNSSIKQIDGSQLFCPSGLTNESSYHYFLNNQQTSGHQSLIFGLRELNSTEMSDVCSNSSITYLPITNERFNFTSNYQLRIYTSGCYYIDNNNQWKSEGLIVGPLTNHNQTQCFSTHLTSFAGGFVVLPEPVNWSYVFAHADFSRNKTIYLTVICVCLMYIILTIYARYKDKKDLEKLGVTPLPDNHQSDEYVYEIIVFTGLRKDAGTTDPHRKILQRGGVDAFIMSVPKTLGLLNCIRIWHDNTGEGSSSSWFLKYIIIRDLQTMEKFHFISQRWFAVENDDGKIERILPAASEIEKHEFPYLLTKRTYHSISDSHLWFSIFSRPPSNKFTRVQRCTCCFTLFYVSMFLNIMYYDLSNQTKSNNSTNSASLSIGSLQINSQQIIIGIIVDFFAFIPSLLIVQLFRRLRSRQKQFSPLQQALHKIKPHLQCQKKNNKKSSLTFPWWCIFIAYGLCAIFVGLSILFIIARGIEFGDEKTQQWLISILSGFFSSIFFSQPIKIISLAIIFACFCRRSNDDYEANEFLDNNQVDLNNDEEYLHSNKKRSLFTYRPPVRANRLNESEVIYARDRRLQEIYMWSIIREIVRYLWFFSLLSILTYTHRDLNSF</sequence>
<name>A0A819Z956_9BILA</name>
<dbReference type="Proteomes" id="UP000663868">
    <property type="component" value="Unassembled WGS sequence"/>
</dbReference>
<accession>A0A819Z956</accession>